<dbReference type="InterPro" id="IPR005122">
    <property type="entry name" value="Uracil-DNA_glycosylase-like"/>
</dbReference>
<evidence type="ECO:0000313" key="9">
    <source>
        <dbReference type="EMBL" id="OXB94848.1"/>
    </source>
</evidence>
<keyword evidence="4" id="KW-0378">Hydrolase</keyword>
<dbReference type="Gene3D" id="3.40.470.10">
    <property type="entry name" value="Uracil-DNA glycosylase-like domain"/>
    <property type="match status" value="1"/>
</dbReference>
<evidence type="ECO:0000256" key="6">
    <source>
        <dbReference type="ARBA" id="ARBA00023014"/>
    </source>
</evidence>
<dbReference type="EMBL" id="NDYL01000001">
    <property type="protein sequence ID" value="OXB94848.1"/>
    <property type="molecule type" value="Genomic_DNA"/>
</dbReference>
<keyword evidence="5" id="KW-0408">Iron</keyword>
<dbReference type="GO" id="GO:0097506">
    <property type="term" value="F:deaminated base DNA N-glycosylase activity"/>
    <property type="evidence" value="ECO:0007669"/>
    <property type="project" value="UniProtKB-ARBA"/>
</dbReference>
<keyword evidence="6" id="KW-0411">Iron-sulfur</keyword>
<dbReference type="RefSeq" id="WP_089097303.1">
    <property type="nucleotide sequence ID" value="NZ_NDYL01000001.1"/>
</dbReference>
<feature type="domain" description="Uracil-DNA glycosylase-like" evidence="8">
    <location>
        <begin position="60"/>
        <end position="169"/>
    </location>
</feature>
<keyword evidence="1" id="KW-0004">4Fe-4S</keyword>
<comment type="caution">
    <text evidence="9">The sequence shown here is derived from an EMBL/GenBank/DDBJ whole genome shotgun (WGS) entry which is preliminary data.</text>
</comment>
<accession>A0A226QSH3</accession>
<keyword evidence="10" id="KW-1185">Reference proteome</keyword>
<dbReference type="SUPFAM" id="SSF52141">
    <property type="entry name" value="Uracil-DNA glycosylase-like"/>
    <property type="match status" value="1"/>
</dbReference>
<keyword evidence="7" id="KW-0234">DNA repair</keyword>
<dbReference type="Proteomes" id="UP000198394">
    <property type="component" value="Unassembled WGS sequence"/>
</dbReference>
<sequence length="206" mass="23620">MGDHPETSLIKEYKPVFYDQMNTPDEGFKKDIGAFHLKTSVYNCHACPLHQYRKTVPMSNFHASFMIITQDPQELNPQTEHGKMLYQILQQLHFDLNDIYFTSAVKCEGSTEYMACHHHLVSELILIQPLVIVSLGYYAGAFLMNSATSIQPGDTTTLSTGSDLLITYSLKDITSNSIQYNWLMKHLSMAKTQLEYRKAQKEMIRQ</sequence>
<dbReference type="Pfam" id="PF03167">
    <property type="entry name" value="UDG"/>
    <property type="match status" value="1"/>
</dbReference>
<keyword evidence="2" id="KW-0479">Metal-binding</keyword>
<gene>
    <name evidence="9" type="ORF">B9L23_08275</name>
</gene>
<name>A0A226QSH3_9BACL</name>
<evidence type="ECO:0000256" key="1">
    <source>
        <dbReference type="ARBA" id="ARBA00022485"/>
    </source>
</evidence>
<dbReference type="InterPro" id="IPR036895">
    <property type="entry name" value="Uracil-DNA_glycosylase-like_sf"/>
</dbReference>
<evidence type="ECO:0000256" key="3">
    <source>
        <dbReference type="ARBA" id="ARBA00022763"/>
    </source>
</evidence>
<evidence type="ECO:0000256" key="7">
    <source>
        <dbReference type="ARBA" id="ARBA00023204"/>
    </source>
</evidence>
<evidence type="ECO:0000256" key="5">
    <source>
        <dbReference type="ARBA" id="ARBA00023004"/>
    </source>
</evidence>
<evidence type="ECO:0000259" key="8">
    <source>
        <dbReference type="Pfam" id="PF03167"/>
    </source>
</evidence>
<organism evidence="9 10">
    <name type="scientific">Parageobacillus galactosidasius</name>
    <dbReference type="NCBI Taxonomy" id="883812"/>
    <lineage>
        <taxon>Bacteria</taxon>
        <taxon>Bacillati</taxon>
        <taxon>Bacillota</taxon>
        <taxon>Bacilli</taxon>
        <taxon>Bacillales</taxon>
        <taxon>Anoxybacillaceae</taxon>
        <taxon>Parageobacillus</taxon>
    </lineage>
</organism>
<evidence type="ECO:0000313" key="10">
    <source>
        <dbReference type="Proteomes" id="UP000198394"/>
    </source>
</evidence>
<proteinExistence type="predicted"/>
<evidence type="ECO:0000256" key="2">
    <source>
        <dbReference type="ARBA" id="ARBA00022723"/>
    </source>
</evidence>
<dbReference type="GO" id="GO:0051539">
    <property type="term" value="F:4 iron, 4 sulfur cluster binding"/>
    <property type="evidence" value="ECO:0007669"/>
    <property type="project" value="UniProtKB-KW"/>
</dbReference>
<dbReference type="PANTHER" id="PTHR33693">
    <property type="entry name" value="TYPE-5 URACIL-DNA GLYCOSYLASE"/>
    <property type="match status" value="1"/>
</dbReference>
<reference evidence="9 10" key="1">
    <citation type="submission" date="2017-04" db="EMBL/GenBank/DDBJ databases">
        <title>The genome sequence of Parageobacillus galactosidasius DSM 18751.</title>
        <authorList>
            <person name="Ramaloko W.T."/>
            <person name="Koen N."/>
            <person name="Polliack S."/>
            <person name="Aliyu H."/>
            <person name="Lebre P."/>
            <person name="Mohr T."/>
            <person name="Oswald F."/>
            <person name="Zwick M."/>
            <person name="Neumann A."/>
            <person name="Syldatk C."/>
            <person name="Cowan D."/>
            <person name="De Maayer P."/>
        </authorList>
    </citation>
    <scope>NUCLEOTIDE SEQUENCE [LARGE SCALE GENOMIC DNA]</scope>
    <source>
        <strain evidence="9 10">DSM 18751</strain>
    </source>
</reference>
<dbReference type="AlphaFoldDB" id="A0A226QSH3"/>
<dbReference type="GO" id="GO:0046872">
    <property type="term" value="F:metal ion binding"/>
    <property type="evidence" value="ECO:0007669"/>
    <property type="project" value="UniProtKB-KW"/>
</dbReference>
<evidence type="ECO:0000256" key="4">
    <source>
        <dbReference type="ARBA" id="ARBA00022801"/>
    </source>
</evidence>
<dbReference type="GO" id="GO:0006281">
    <property type="term" value="P:DNA repair"/>
    <property type="evidence" value="ECO:0007669"/>
    <property type="project" value="UniProtKB-KW"/>
</dbReference>
<protein>
    <recommendedName>
        <fullName evidence="8">Uracil-DNA glycosylase-like domain-containing protein</fullName>
    </recommendedName>
</protein>
<dbReference type="PANTHER" id="PTHR33693:SF3">
    <property type="entry name" value="TYPE-5 URACIL-DNA GLYCOSYLASE"/>
    <property type="match status" value="1"/>
</dbReference>
<dbReference type="InterPro" id="IPR051536">
    <property type="entry name" value="UDG_Type-4/5"/>
</dbReference>
<keyword evidence="3" id="KW-0227">DNA damage</keyword>